<dbReference type="GO" id="GO:0015360">
    <property type="term" value="F:acetate:proton symporter activity"/>
    <property type="evidence" value="ECO:0007669"/>
    <property type="project" value="TreeGrafter"/>
</dbReference>
<feature type="transmembrane region" description="Helical" evidence="6">
    <location>
        <begin position="41"/>
        <end position="59"/>
    </location>
</feature>
<dbReference type="OrthoDB" id="2013617at2759"/>
<dbReference type="NCBIfam" id="NF038013">
    <property type="entry name" value="AceTr_1"/>
    <property type="match status" value="1"/>
</dbReference>
<accession>A0A9N8HXE2</accession>
<keyword evidence="5 6" id="KW-0472">Membrane</keyword>
<evidence type="ECO:0000256" key="2">
    <source>
        <dbReference type="ARBA" id="ARBA00005587"/>
    </source>
</evidence>
<protein>
    <submittedName>
        <fullName evidence="7">Succinate-acetate/proton symporter SatP</fullName>
    </submittedName>
</protein>
<keyword evidence="4 6" id="KW-1133">Transmembrane helix</keyword>
<keyword evidence="3 6" id="KW-0812">Transmembrane</keyword>
<comment type="similarity">
    <text evidence="2">Belongs to the acetate uptake transporter (AceTr) (TC 2.A.96) family.</text>
</comment>
<evidence type="ECO:0000256" key="1">
    <source>
        <dbReference type="ARBA" id="ARBA00004141"/>
    </source>
</evidence>
<evidence type="ECO:0000256" key="3">
    <source>
        <dbReference type="ARBA" id="ARBA00022692"/>
    </source>
</evidence>
<dbReference type="PANTHER" id="PTHR30178:SF3">
    <property type="entry name" value="SUCCINATE-ACETATE_PROTON SYMPORTER SATP"/>
    <property type="match status" value="1"/>
</dbReference>
<reference evidence="7" key="1">
    <citation type="submission" date="2020-06" db="EMBL/GenBank/DDBJ databases">
        <authorList>
            <consortium name="Plant Systems Biology data submission"/>
        </authorList>
    </citation>
    <scope>NUCLEOTIDE SEQUENCE</scope>
    <source>
        <strain evidence="7">D6</strain>
    </source>
</reference>
<dbReference type="GO" id="GO:0071422">
    <property type="term" value="P:succinate transmembrane transport"/>
    <property type="evidence" value="ECO:0007669"/>
    <property type="project" value="TreeGrafter"/>
</dbReference>
<gene>
    <name evidence="7" type="ORF">SEMRO_3059_G342940.1</name>
</gene>
<comment type="caution">
    <text evidence="7">The sequence shown here is derived from an EMBL/GenBank/DDBJ whole genome shotgun (WGS) entry which is preliminary data.</text>
</comment>
<dbReference type="Pfam" id="PF01184">
    <property type="entry name" value="Gpr1_Fun34_YaaH"/>
    <property type="match status" value="1"/>
</dbReference>
<dbReference type="InterPro" id="IPR000791">
    <property type="entry name" value="Gpr1/Fun34/SatP-like"/>
</dbReference>
<dbReference type="AlphaFoldDB" id="A0A9N8HXE2"/>
<evidence type="ECO:0000256" key="6">
    <source>
        <dbReference type="SAM" id="Phobius"/>
    </source>
</evidence>
<dbReference type="PANTHER" id="PTHR30178">
    <property type="entry name" value="INNER MEMBRANE PROTEIN YAAH"/>
    <property type="match status" value="1"/>
</dbReference>
<dbReference type="InterPro" id="IPR047622">
    <property type="entry name" value="GPR1_FUN34_YAAH"/>
</dbReference>
<evidence type="ECO:0000313" key="8">
    <source>
        <dbReference type="Proteomes" id="UP001153069"/>
    </source>
</evidence>
<dbReference type="Proteomes" id="UP001153069">
    <property type="component" value="Unassembled WGS sequence"/>
</dbReference>
<name>A0A9N8HXE2_9STRA</name>
<evidence type="ECO:0000256" key="4">
    <source>
        <dbReference type="ARBA" id="ARBA00022989"/>
    </source>
</evidence>
<sequence length="329" mass="36139">MSSLGNPAPLGLFAFGMTTAMLMFVDMGWVESEFEEMVTGYAVFLGGVAQLIVAIFELIKGSSFSFAVFGCYGTFWLGWALVVIENHRLTSEFGESGSYPSGKAAWFTQWGILTAAFFVITLRKNKALIVVFALLTTTFFLLAAAAGLENSEVKKVAGYFGFMTALGAFYTGVAELVNEEWGRHILPGLEPIISHERFSITKENILASRCSYDAKTNTLFLRFRGLQIKSIQDVDAIKEGVEQAILNAKAPGNKIHVVVDYEDTVIADTITSKYWTMAAELERSYYLSAKRFHVTSFGTHNRSGGAAPVTATMTNVTDTPRNLEHKLSC</sequence>
<feature type="transmembrane region" description="Helical" evidence="6">
    <location>
        <begin position="158"/>
        <end position="177"/>
    </location>
</feature>
<dbReference type="PROSITE" id="PS01114">
    <property type="entry name" value="GPR1_FUN34_YAAH"/>
    <property type="match status" value="1"/>
</dbReference>
<evidence type="ECO:0000313" key="7">
    <source>
        <dbReference type="EMBL" id="CAB9530813.1"/>
    </source>
</evidence>
<dbReference type="GO" id="GO:0005886">
    <property type="term" value="C:plasma membrane"/>
    <property type="evidence" value="ECO:0007669"/>
    <property type="project" value="TreeGrafter"/>
</dbReference>
<comment type="subcellular location">
    <subcellularLocation>
        <location evidence="1">Membrane</location>
        <topology evidence="1">Multi-pass membrane protein</topology>
    </subcellularLocation>
</comment>
<evidence type="ECO:0000256" key="5">
    <source>
        <dbReference type="ARBA" id="ARBA00023136"/>
    </source>
</evidence>
<dbReference type="InterPro" id="IPR047623">
    <property type="entry name" value="SatP"/>
</dbReference>
<dbReference type="EMBL" id="CAICTM010003057">
    <property type="protein sequence ID" value="CAB9530813.1"/>
    <property type="molecule type" value="Genomic_DNA"/>
</dbReference>
<keyword evidence="8" id="KW-1185">Reference proteome</keyword>
<feature type="transmembrane region" description="Helical" evidence="6">
    <location>
        <begin position="66"/>
        <end position="84"/>
    </location>
</feature>
<organism evidence="7 8">
    <name type="scientific">Seminavis robusta</name>
    <dbReference type="NCBI Taxonomy" id="568900"/>
    <lineage>
        <taxon>Eukaryota</taxon>
        <taxon>Sar</taxon>
        <taxon>Stramenopiles</taxon>
        <taxon>Ochrophyta</taxon>
        <taxon>Bacillariophyta</taxon>
        <taxon>Bacillariophyceae</taxon>
        <taxon>Bacillariophycidae</taxon>
        <taxon>Naviculales</taxon>
        <taxon>Naviculaceae</taxon>
        <taxon>Seminavis</taxon>
    </lineage>
</organism>
<feature type="transmembrane region" description="Helical" evidence="6">
    <location>
        <begin position="12"/>
        <end position="29"/>
    </location>
</feature>
<proteinExistence type="inferred from homology"/>
<feature type="transmembrane region" description="Helical" evidence="6">
    <location>
        <begin position="104"/>
        <end position="120"/>
    </location>
</feature>
<feature type="transmembrane region" description="Helical" evidence="6">
    <location>
        <begin position="127"/>
        <end position="146"/>
    </location>
</feature>